<proteinExistence type="inferred from homology"/>
<evidence type="ECO:0000256" key="6">
    <source>
        <dbReference type="SAM" id="MobiDB-lite"/>
    </source>
</evidence>
<dbReference type="InterPro" id="IPR020083">
    <property type="entry name" value="Ribosomal_eL39_CS"/>
</dbReference>
<dbReference type="GO" id="GO:0022625">
    <property type="term" value="C:cytosolic large ribosomal subunit"/>
    <property type="evidence" value="ECO:0007669"/>
    <property type="project" value="TreeGrafter"/>
</dbReference>
<dbReference type="PROSITE" id="PS00051">
    <property type="entry name" value="RIBOSOMAL_L39E"/>
    <property type="match status" value="1"/>
</dbReference>
<reference evidence="7 8" key="1">
    <citation type="submission" date="2017-10" db="EMBL/GenBank/DDBJ databases">
        <title>A novel species of cold-tolerant Malassezia isolated from bats.</title>
        <authorList>
            <person name="Lorch J.M."/>
            <person name="Palmer J.M."/>
            <person name="Vanderwolf K.J."/>
            <person name="Schmidt K.Z."/>
            <person name="Verant M.L."/>
            <person name="Weller T.J."/>
            <person name="Blehert D.S."/>
        </authorList>
    </citation>
    <scope>NUCLEOTIDE SEQUENCE [LARGE SCALE GENOMIC DNA]</scope>
    <source>
        <strain evidence="7 8">NWHC:44797-103</strain>
    </source>
</reference>
<evidence type="ECO:0000313" key="8">
    <source>
        <dbReference type="Proteomes" id="UP000232875"/>
    </source>
</evidence>
<dbReference type="SUPFAM" id="SSF48662">
    <property type="entry name" value="Ribosomal protein L39e"/>
    <property type="match status" value="1"/>
</dbReference>
<feature type="compositionally biased region" description="Basic residues" evidence="6">
    <location>
        <begin position="1"/>
        <end position="15"/>
    </location>
</feature>
<gene>
    <name evidence="7" type="primary">RPL39</name>
    <name evidence="7" type="ORF">MVES_002507</name>
</gene>
<dbReference type="AlphaFoldDB" id="A0A2N1JAA6"/>
<keyword evidence="8" id="KW-1185">Reference proteome</keyword>
<keyword evidence="3" id="KW-0687">Ribonucleoprotein</keyword>
<evidence type="ECO:0000256" key="4">
    <source>
        <dbReference type="ARBA" id="ARBA00035234"/>
    </source>
</evidence>
<dbReference type="GO" id="GO:0003735">
    <property type="term" value="F:structural constituent of ribosome"/>
    <property type="evidence" value="ECO:0007669"/>
    <property type="project" value="InterPro"/>
</dbReference>
<evidence type="ECO:0000256" key="5">
    <source>
        <dbReference type="ARBA" id="ARBA00035339"/>
    </source>
</evidence>
<dbReference type="STRING" id="2020962.A0A2N1JAA6"/>
<sequence>MPSHKSMRTKLKMAKAQRQNRSIPNWFRMKTDNKIQYNKNRRHWRRTKLGI</sequence>
<dbReference type="InterPro" id="IPR023626">
    <property type="entry name" value="Ribosomal_eL39_dom_sf"/>
</dbReference>
<evidence type="ECO:0000256" key="1">
    <source>
        <dbReference type="ARBA" id="ARBA00009339"/>
    </source>
</evidence>
<evidence type="ECO:0000256" key="3">
    <source>
        <dbReference type="ARBA" id="ARBA00023274"/>
    </source>
</evidence>
<dbReference type="PANTHER" id="PTHR19970:SF0">
    <property type="entry name" value="LARGE RIBOSOMAL SUBUNIT PROTEIN EL39"/>
    <property type="match status" value="1"/>
</dbReference>
<dbReference type="HAMAP" id="MF_00629">
    <property type="entry name" value="Ribosomal_eL39"/>
    <property type="match status" value="1"/>
</dbReference>
<dbReference type="InterPro" id="IPR000077">
    <property type="entry name" value="Ribosomal_eL39"/>
</dbReference>
<dbReference type="Pfam" id="PF00832">
    <property type="entry name" value="Ribosomal_L39"/>
    <property type="match status" value="1"/>
</dbReference>
<name>A0A2N1JAA6_9BASI</name>
<dbReference type="Proteomes" id="UP000232875">
    <property type="component" value="Unassembled WGS sequence"/>
</dbReference>
<evidence type="ECO:0000256" key="2">
    <source>
        <dbReference type="ARBA" id="ARBA00022980"/>
    </source>
</evidence>
<keyword evidence="2" id="KW-0689">Ribosomal protein</keyword>
<dbReference type="OrthoDB" id="6332053at2759"/>
<comment type="similarity">
    <text evidence="1">Belongs to the eukaryotic ribosomal protein eL39 family.</text>
</comment>
<dbReference type="PANTHER" id="PTHR19970">
    <property type="entry name" value="RIBOSOMAL PROTEIN L39E"/>
    <property type="match status" value="1"/>
</dbReference>
<protein>
    <recommendedName>
        <fullName evidence="4">Large ribosomal subunit protein eL39</fullName>
    </recommendedName>
    <alternativeName>
        <fullName evidence="5">60S ribosomal protein L39</fullName>
    </alternativeName>
</protein>
<feature type="region of interest" description="Disordered" evidence="6">
    <location>
        <begin position="1"/>
        <end position="22"/>
    </location>
</feature>
<organism evidence="7 8">
    <name type="scientific">Malassezia vespertilionis</name>
    <dbReference type="NCBI Taxonomy" id="2020962"/>
    <lineage>
        <taxon>Eukaryota</taxon>
        <taxon>Fungi</taxon>
        <taxon>Dikarya</taxon>
        <taxon>Basidiomycota</taxon>
        <taxon>Ustilaginomycotina</taxon>
        <taxon>Malasseziomycetes</taxon>
        <taxon>Malasseziales</taxon>
        <taxon>Malasseziaceae</taxon>
        <taxon>Malassezia</taxon>
    </lineage>
</organism>
<evidence type="ECO:0000313" key="7">
    <source>
        <dbReference type="EMBL" id="PKI83432.1"/>
    </source>
</evidence>
<dbReference type="FunFam" id="1.10.1620.10:FF:000001">
    <property type="entry name" value="60S ribosomal protein-like L39"/>
    <property type="match status" value="1"/>
</dbReference>
<dbReference type="EMBL" id="KZ454991">
    <property type="protein sequence ID" value="PKI83432.1"/>
    <property type="molecule type" value="Genomic_DNA"/>
</dbReference>
<accession>A0A2N1JAA6</accession>
<dbReference type="Gene3D" id="1.10.1620.10">
    <property type="entry name" value="Ribosomal protein L39e"/>
    <property type="match status" value="1"/>
</dbReference>
<dbReference type="GO" id="GO:0006412">
    <property type="term" value="P:translation"/>
    <property type="evidence" value="ECO:0007669"/>
    <property type="project" value="InterPro"/>
</dbReference>